<dbReference type="eggNOG" id="ENOG50329W4">
    <property type="taxonomic scope" value="Bacteria"/>
</dbReference>
<reference evidence="8" key="2">
    <citation type="submission" date="2014-04" db="EMBL/GenBank/DDBJ databases">
        <authorList>
            <person name="Urmite Genomes U."/>
        </authorList>
    </citation>
    <scope>NUCLEOTIDE SEQUENCE</scope>
    <source>
        <strain evidence="8">DSM 44626</strain>
    </source>
</reference>
<keyword evidence="5 7" id="KW-1133">Transmembrane helix</keyword>
<dbReference type="Proteomes" id="UP000028880">
    <property type="component" value="Unassembled WGS sequence"/>
</dbReference>
<sequence length="144" mass="15610">MLLSKIVRNAWLPLLIVAVMVVGGFAVVRVKSFFGANDTGILTSPRLDDSKPFKPKVVKYEVFGSASHANVNYLDLSADPQRIDGAPLPWTMVLKTTAPSVFPNLSAQSDGDYLGCRITIDDEVKDEKITTGVHALTFCLVKSA</sequence>
<feature type="transmembrane region" description="Helical" evidence="7">
    <location>
        <begin position="6"/>
        <end position="28"/>
    </location>
</feature>
<reference evidence="8" key="1">
    <citation type="journal article" date="2014" name="Genome Announc.">
        <title>Draft Genome Sequence of Mycobacterium triplex DSM 44626.</title>
        <authorList>
            <person name="Sassi M."/>
            <person name="Croce O."/>
            <person name="Robert C."/>
            <person name="Raoult D."/>
            <person name="Drancourt M."/>
        </authorList>
    </citation>
    <scope>NUCLEOTIDE SEQUENCE [LARGE SCALE GENOMIC DNA]</scope>
    <source>
        <strain evidence="8">DSM 44626</strain>
    </source>
</reference>
<evidence type="ECO:0000256" key="6">
    <source>
        <dbReference type="ARBA" id="ARBA00023136"/>
    </source>
</evidence>
<keyword evidence="3" id="KW-1003">Cell membrane</keyword>
<dbReference type="AlphaFoldDB" id="A0A024JZD5"/>
<dbReference type="GO" id="GO:0005886">
    <property type="term" value="C:plasma membrane"/>
    <property type="evidence" value="ECO:0007669"/>
    <property type="project" value="UniProtKB-SubCell"/>
</dbReference>
<accession>A0A024JZD5</accession>
<gene>
    <name evidence="8" type="ORF">BN973_03397</name>
</gene>
<comment type="similarity">
    <text evidence="2">Belongs to the MmpS family.</text>
</comment>
<evidence type="ECO:0000313" key="8">
    <source>
        <dbReference type="EMBL" id="CDO89026.1"/>
    </source>
</evidence>
<dbReference type="InterPro" id="IPR038468">
    <property type="entry name" value="MmpS_C"/>
</dbReference>
<dbReference type="STRING" id="47839.BN973_03397"/>
<comment type="subcellular location">
    <subcellularLocation>
        <location evidence="1">Cell membrane</location>
    </subcellularLocation>
</comment>
<evidence type="ECO:0000256" key="3">
    <source>
        <dbReference type="ARBA" id="ARBA00022475"/>
    </source>
</evidence>
<dbReference type="EMBL" id="HG964446">
    <property type="protein sequence ID" value="CDO89026.1"/>
    <property type="molecule type" value="Genomic_DNA"/>
</dbReference>
<evidence type="ECO:0000256" key="4">
    <source>
        <dbReference type="ARBA" id="ARBA00022692"/>
    </source>
</evidence>
<evidence type="ECO:0000256" key="5">
    <source>
        <dbReference type="ARBA" id="ARBA00022989"/>
    </source>
</evidence>
<name>A0A024JZD5_9MYCO</name>
<evidence type="ECO:0000256" key="1">
    <source>
        <dbReference type="ARBA" id="ARBA00004236"/>
    </source>
</evidence>
<dbReference type="HOGENOM" id="CLU_119497_0_0_11"/>
<evidence type="ECO:0000256" key="2">
    <source>
        <dbReference type="ARBA" id="ARBA00007531"/>
    </source>
</evidence>
<evidence type="ECO:0000256" key="7">
    <source>
        <dbReference type="SAM" id="Phobius"/>
    </source>
</evidence>
<organism evidence="8">
    <name type="scientific">Mycobacterium triplex</name>
    <dbReference type="NCBI Taxonomy" id="47839"/>
    <lineage>
        <taxon>Bacteria</taxon>
        <taxon>Bacillati</taxon>
        <taxon>Actinomycetota</taxon>
        <taxon>Actinomycetes</taxon>
        <taxon>Mycobacteriales</taxon>
        <taxon>Mycobacteriaceae</taxon>
        <taxon>Mycobacterium</taxon>
        <taxon>Mycobacterium simiae complex</taxon>
    </lineage>
</organism>
<proteinExistence type="inferred from homology"/>
<dbReference type="Gene3D" id="2.60.40.2880">
    <property type="entry name" value="MmpS1-5, C-terminal soluble domain"/>
    <property type="match status" value="1"/>
</dbReference>
<keyword evidence="6 7" id="KW-0472">Membrane</keyword>
<protein>
    <submittedName>
        <fullName evidence="8">MmpS5 protein</fullName>
    </submittedName>
</protein>
<keyword evidence="4 7" id="KW-0812">Transmembrane</keyword>
<dbReference type="InterPro" id="IPR008693">
    <property type="entry name" value="MmpS"/>
</dbReference>
<dbReference type="Pfam" id="PF05423">
    <property type="entry name" value="Mycobact_memb"/>
    <property type="match status" value="1"/>
</dbReference>